<dbReference type="CDD" id="cd00067">
    <property type="entry name" value="GAL4"/>
    <property type="match status" value="1"/>
</dbReference>
<evidence type="ECO:0000259" key="7">
    <source>
        <dbReference type="PROSITE" id="PS50048"/>
    </source>
</evidence>
<dbReference type="Pfam" id="PF00172">
    <property type="entry name" value="Zn_clus"/>
    <property type="match status" value="1"/>
</dbReference>
<gene>
    <name evidence="8" type="ORF">CAC42_5479</name>
</gene>
<dbReference type="InterPro" id="IPR036864">
    <property type="entry name" value="Zn2-C6_fun-type_DNA-bd_sf"/>
</dbReference>
<feature type="domain" description="Zn(2)-C6 fungal-type" evidence="7">
    <location>
        <begin position="10"/>
        <end position="38"/>
    </location>
</feature>
<dbReference type="GO" id="GO:0003677">
    <property type="term" value="F:DNA binding"/>
    <property type="evidence" value="ECO:0007669"/>
    <property type="project" value="UniProtKB-KW"/>
</dbReference>
<evidence type="ECO:0000256" key="5">
    <source>
        <dbReference type="ARBA" id="ARBA00023163"/>
    </source>
</evidence>
<keyword evidence="3" id="KW-0805">Transcription regulation</keyword>
<keyword evidence="6" id="KW-0539">Nucleus</keyword>
<dbReference type="SMART" id="SM00066">
    <property type="entry name" value="GAL4"/>
    <property type="match status" value="1"/>
</dbReference>
<keyword evidence="4" id="KW-0238">DNA-binding</keyword>
<evidence type="ECO:0000256" key="6">
    <source>
        <dbReference type="ARBA" id="ARBA00023242"/>
    </source>
</evidence>
<evidence type="ECO:0000313" key="9">
    <source>
        <dbReference type="Proteomes" id="UP000243797"/>
    </source>
</evidence>
<evidence type="ECO:0000256" key="1">
    <source>
        <dbReference type="ARBA" id="ARBA00022723"/>
    </source>
</evidence>
<dbReference type="PANTHER" id="PTHR36206">
    <property type="entry name" value="ASPERCRYPTIN BIOSYNTHESIS CLUSTER-SPECIFIC TRANSCRIPTION REGULATOR ATNN-RELATED"/>
    <property type="match status" value="1"/>
</dbReference>
<dbReference type="InterPro" id="IPR001138">
    <property type="entry name" value="Zn2Cys6_DnaBD"/>
</dbReference>
<accession>A0A2K1QJH5</accession>
<dbReference type="GO" id="GO:0008270">
    <property type="term" value="F:zinc ion binding"/>
    <property type="evidence" value="ECO:0007669"/>
    <property type="project" value="InterPro"/>
</dbReference>
<dbReference type="Pfam" id="PF11951">
    <property type="entry name" value="Fungal_trans_2"/>
    <property type="match status" value="1"/>
</dbReference>
<keyword evidence="9" id="KW-1185">Reference proteome</keyword>
<keyword evidence="5" id="KW-0804">Transcription</keyword>
<dbReference type="InterPro" id="IPR021858">
    <property type="entry name" value="Fun_TF"/>
</dbReference>
<dbReference type="InParanoid" id="A0A2K1QJH5"/>
<dbReference type="SUPFAM" id="SSF57701">
    <property type="entry name" value="Zn2/Cys6 DNA-binding domain"/>
    <property type="match status" value="1"/>
</dbReference>
<keyword evidence="1" id="KW-0479">Metal-binding</keyword>
<proteinExistence type="predicted"/>
<comment type="caution">
    <text evidence="8">The sequence shown here is derived from an EMBL/GenBank/DDBJ whole genome shotgun (WGS) entry which is preliminary data.</text>
</comment>
<dbReference type="PROSITE" id="PS50048">
    <property type="entry name" value="ZN2_CY6_FUNGAL_2"/>
    <property type="match status" value="1"/>
</dbReference>
<name>A0A2K1QJH5_9PEZI</name>
<dbReference type="PROSITE" id="PS00463">
    <property type="entry name" value="ZN2_CY6_FUNGAL_1"/>
    <property type="match status" value="1"/>
</dbReference>
<dbReference type="InterPro" id="IPR052360">
    <property type="entry name" value="Transcr_Regulatory_Proteins"/>
</dbReference>
<dbReference type="GO" id="GO:0000981">
    <property type="term" value="F:DNA-binding transcription factor activity, RNA polymerase II-specific"/>
    <property type="evidence" value="ECO:0007669"/>
    <property type="project" value="InterPro"/>
</dbReference>
<protein>
    <submittedName>
        <fullName evidence="8">Transcriptional activator protein UGA3</fullName>
    </submittedName>
</protein>
<sequence>MTATFKVRTGCKTCKIRKVKCDEAKPSCNRCANTGRKCDGYDPPPPRKTQRPASTVKKDQIVEQAVVQKAYTTRLLASRPVLPPSVSGNLRGIDHFREHVAPALSGHFPNQFWTTILPQLCHIEPAVMHGIACLSASHRRFIDGTQTPGAAVAVNAFEMQQYNQAIAELRLRPSSANRDLVMVACCLIFTCFECLYGNQPLALTHLRHGMDIVKTTTTGAWVRPAFEILQRFSSQSVLFGNFQAKKSTFVELIQPALDVNIPPAFEDVKAAQVSLDVLTSAVINFVFKARHNDWWAETEGTLRKCTEQLHGPLGVEPVTAEKISMEKCLDLLVQRYQAWESAFVATSGIDPRDMQSLYKAELGILDLWVRFRAGSIWVWSCLRKMEEHFDAFESEFEQVVRCALLLHDHQATVGVAGKPQPAAFTFDHGIVSALYLVALKCRYRSIREQAIDIMYALPVRDGLWDTRQHARIARRIMNIEHSAARDLLGRELDADSLPPESCRVFNANIMGDQGYVRYFARQEGLTGPVLTWTEEIDSIPD</sequence>
<dbReference type="OrthoDB" id="2593732at2759"/>
<dbReference type="Proteomes" id="UP000243797">
    <property type="component" value="Unassembled WGS sequence"/>
</dbReference>
<evidence type="ECO:0000256" key="2">
    <source>
        <dbReference type="ARBA" id="ARBA00022833"/>
    </source>
</evidence>
<dbReference type="Gene3D" id="4.10.240.10">
    <property type="entry name" value="Zn(2)-C6 fungal-type DNA-binding domain"/>
    <property type="match status" value="1"/>
</dbReference>
<dbReference type="AlphaFoldDB" id="A0A2K1QJH5"/>
<reference evidence="8 9" key="1">
    <citation type="submission" date="2017-06" db="EMBL/GenBank/DDBJ databases">
        <title>Draft genome sequence of a variant of Elsinoe murrayae.</title>
        <authorList>
            <person name="Cheng Q."/>
        </authorList>
    </citation>
    <scope>NUCLEOTIDE SEQUENCE [LARGE SCALE GENOMIC DNA]</scope>
    <source>
        <strain evidence="8 9">CQ-2017a</strain>
    </source>
</reference>
<keyword evidence="2" id="KW-0862">Zinc</keyword>
<evidence type="ECO:0000313" key="8">
    <source>
        <dbReference type="EMBL" id="PNS15308.1"/>
    </source>
</evidence>
<evidence type="ECO:0000256" key="4">
    <source>
        <dbReference type="ARBA" id="ARBA00023125"/>
    </source>
</evidence>
<evidence type="ECO:0000256" key="3">
    <source>
        <dbReference type="ARBA" id="ARBA00023015"/>
    </source>
</evidence>
<dbReference type="STRING" id="2082308.A0A2K1QJH5"/>
<dbReference type="PANTHER" id="PTHR36206:SF12">
    <property type="entry name" value="ASPERCRYPTIN BIOSYNTHESIS CLUSTER-SPECIFIC TRANSCRIPTION REGULATOR ATNN-RELATED"/>
    <property type="match status" value="1"/>
</dbReference>
<organism evidence="8 9">
    <name type="scientific">Sphaceloma murrayae</name>
    <dbReference type="NCBI Taxonomy" id="2082308"/>
    <lineage>
        <taxon>Eukaryota</taxon>
        <taxon>Fungi</taxon>
        <taxon>Dikarya</taxon>
        <taxon>Ascomycota</taxon>
        <taxon>Pezizomycotina</taxon>
        <taxon>Dothideomycetes</taxon>
        <taxon>Dothideomycetidae</taxon>
        <taxon>Myriangiales</taxon>
        <taxon>Elsinoaceae</taxon>
        <taxon>Sphaceloma</taxon>
    </lineage>
</organism>
<dbReference type="EMBL" id="NKHZ01000077">
    <property type="protein sequence ID" value="PNS15308.1"/>
    <property type="molecule type" value="Genomic_DNA"/>
</dbReference>